<evidence type="ECO:0000313" key="1">
    <source>
        <dbReference type="EMBL" id="CEK25854.1"/>
    </source>
</evidence>
<organism evidence="1">
    <name type="scientific">Yersinia ruckeri</name>
    <dbReference type="NCBI Taxonomy" id="29486"/>
    <lineage>
        <taxon>Bacteria</taxon>
        <taxon>Pseudomonadati</taxon>
        <taxon>Pseudomonadota</taxon>
        <taxon>Gammaproteobacteria</taxon>
        <taxon>Enterobacterales</taxon>
        <taxon>Yersiniaceae</taxon>
        <taxon>Yersinia</taxon>
    </lineage>
</organism>
<dbReference type="EMBL" id="LN681231">
    <property type="protein sequence ID" value="CEK25854.1"/>
    <property type="molecule type" value="Genomic_DNA"/>
</dbReference>
<sequence>MTQPQRCKAIFFSLNGLSRLKMIAVQATISNRHIFHFVENLIKIEND</sequence>
<dbReference type="AlphaFoldDB" id="A0A0A8VD07"/>
<evidence type="ECO:0008006" key="2">
    <source>
        <dbReference type="Google" id="ProtNLM"/>
    </source>
</evidence>
<reference evidence="1" key="1">
    <citation type="journal article" date="2015" name="Genome Announc.">
        <title>Complete Genome Sequence of Yersinia ruckeri Strain CSF007-82, Etiologic Agent of Red Mouth Disease in Salmonid Fish.</title>
        <authorList>
            <person name="Nelson M.C."/>
            <person name="LaPatra S.E."/>
            <person name="Welch T.J."/>
            <person name="Graf J."/>
        </authorList>
    </citation>
    <scope>NUCLEOTIDE SEQUENCE</scope>
    <source>
        <strain evidence="1">CSF007-82</strain>
    </source>
</reference>
<protein>
    <recommendedName>
        <fullName evidence="2">Transposase</fullName>
    </recommendedName>
</protein>
<proteinExistence type="predicted"/>
<gene>
    <name evidence="1" type="ORF">CSF007_0295</name>
</gene>
<name>A0A0A8VD07_YERRU</name>
<accession>A0A0A8VD07</accession>